<proteinExistence type="predicted"/>
<name>A0A6A3AS23_HIBSY</name>
<keyword evidence="2" id="KW-1185">Reference proteome</keyword>
<accession>A0A6A3AS23</accession>
<dbReference type="EMBL" id="VEPZ02000964">
    <property type="protein sequence ID" value="KAE8707424.1"/>
    <property type="molecule type" value="Genomic_DNA"/>
</dbReference>
<evidence type="ECO:0000313" key="2">
    <source>
        <dbReference type="Proteomes" id="UP000436088"/>
    </source>
</evidence>
<dbReference type="PANTHER" id="PTHR36617:SF5">
    <property type="entry name" value="OS05G0421675 PROTEIN"/>
    <property type="match status" value="1"/>
</dbReference>
<gene>
    <name evidence="1" type="ORF">F3Y22_tig00110384pilonHSYRG00826</name>
</gene>
<reference evidence="1" key="1">
    <citation type="submission" date="2019-09" db="EMBL/GenBank/DDBJ databases">
        <title>Draft genome information of white flower Hibiscus syriacus.</title>
        <authorList>
            <person name="Kim Y.-M."/>
        </authorList>
    </citation>
    <scope>NUCLEOTIDE SEQUENCE [LARGE SCALE GENOMIC DNA]</scope>
    <source>
        <strain evidence="1">YM2019G1</strain>
    </source>
</reference>
<protein>
    <submittedName>
        <fullName evidence="1">Uncharacterized protein</fullName>
    </submittedName>
</protein>
<evidence type="ECO:0000313" key="1">
    <source>
        <dbReference type="EMBL" id="KAE8707424.1"/>
    </source>
</evidence>
<sequence length="164" mass="19353">MNEDDSLVSNCKCVMGNGNRIDFWEDQWTEVTSLRESFPRIFRIANRKSGKVHEFRAIVDEVWTWRIEIRRQLLAWEVNIWNEFMNVLNRATPVRDGEDRLKWLGVSDGKYTLKSYCLAVSCVGVRDDNIWKIVWSNIAPPKVEAFVWKAVLQRLPNIVKLLKR</sequence>
<dbReference type="Proteomes" id="UP000436088">
    <property type="component" value="Unassembled WGS sequence"/>
</dbReference>
<comment type="caution">
    <text evidence="1">The sequence shown here is derived from an EMBL/GenBank/DDBJ whole genome shotgun (WGS) entry which is preliminary data.</text>
</comment>
<organism evidence="1 2">
    <name type="scientific">Hibiscus syriacus</name>
    <name type="common">Rose of Sharon</name>
    <dbReference type="NCBI Taxonomy" id="106335"/>
    <lineage>
        <taxon>Eukaryota</taxon>
        <taxon>Viridiplantae</taxon>
        <taxon>Streptophyta</taxon>
        <taxon>Embryophyta</taxon>
        <taxon>Tracheophyta</taxon>
        <taxon>Spermatophyta</taxon>
        <taxon>Magnoliopsida</taxon>
        <taxon>eudicotyledons</taxon>
        <taxon>Gunneridae</taxon>
        <taxon>Pentapetalae</taxon>
        <taxon>rosids</taxon>
        <taxon>malvids</taxon>
        <taxon>Malvales</taxon>
        <taxon>Malvaceae</taxon>
        <taxon>Malvoideae</taxon>
        <taxon>Hibiscus</taxon>
    </lineage>
</organism>
<dbReference type="PANTHER" id="PTHR36617">
    <property type="entry name" value="PROTEIN, PUTATIVE-RELATED"/>
    <property type="match status" value="1"/>
</dbReference>
<dbReference type="AlphaFoldDB" id="A0A6A3AS23"/>